<evidence type="ECO:0000256" key="4">
    <source>
        <dbReference type="PROSITE-ProRule" id="PRU00169"/>
    </source>
</evidence>
<dbReference type="Pfam" id="PF00072">
    <property type="entry name" value="Response_reg"/>
    <property type="match status" value="1"/>
</dbReference>
<accession>A0ABU8KMB1</accession>
<keyword evidence="7" id="KW-1185">Reference proteome</keyword>
<evidence type="ECO:0000256" key="3">
    <source>
        <dbReference type="ARBA" id="ARBA00023163"/>
    </source>
</evidence>
<dbReference type="PANTHER" id="PTHR44591:SF3">
    <property type="entry name" value="RESPONSE REGULATORY DOMAIN-CONTAINING PROTEIN"/>
    <property type="match status" value="1"/>
</dbReference>
<name>A0ABU8KMB1_9HYPH</name>
<dbReference type="InterPro" id="IPR001789">
    <property type="entry name" value="Sig_transdc_resp-reg_receiver"/>
</dbReference>
<comment type="caution">
    <text evidence="6">The sequence shown here is derived from an EMBL/GenBank/DDBJ whole genome shotgun (WGS) entry which is preliminary data.</text>
</comment>
<evidence type="ECO:0000259" key="5">
    <source>
        <dbReference type="PROSITE" id="PS50110"/>
    </source>
</evidence>
<dbReference type="RefSeq" id="WP_337097170.1">
    <property type="nucleotide sequence ID" value="NZ_JAPYKO010000040.1"/>
</dbReference>
<keyword evidence="1 4" id="KW-0597">Phosphoprotein</keyword>
<protein>
    <submittedName>
        <fullName evidence="6">Response regulator</fullName>
    </submittedName>
</protein>
<evidence type="ECO:0000313" key="7">
    <source>
        <dbReference type="Proteomes" id="UP001366503"/>
    </source>
</evidence>
<feature type="domain" description="Response regulatory" evidence="5">
    <location>
        <begin position="43"/>
        <end position="158"/>
    </location>
</feature>
<dbReference type="Proteomes" id="UP001366503">
    <property type="component" value="Unassembled WGS sequence"/>
</dbReference>
<dbReference type="InterPro" id="IPR050595">
    <property type="entry name" value="Bact_response_regulator"/>
</dbReference>
<dbReference type="PANTHER" id="PTHR44591">
    <property type="entry name" value="STRESS RESPONSE REGULATOR PROTEIN 1"/>
    <property type="match status" value="1"/>
</dbReference>
<dbReference type="PROSITE" id="PS50110">
    <property type="entry name" value="RESPONSE_REGULATORY"/>
    <property type="match status" value="1"/>
</dbReference>
<dbReference type="SMART" id="SM00448">
    <property type="entry name" value="REC"/>
    <property type="match status" value="1"/>
</dbReference>
<evidence type="ECO:0000313" key="6">
    <source>
        <dbReference type="EMBL" id="MEI9406622.1"/>
    </source>
</evidence>
<evidence type="ECO:0000256" key="1">
    <source>
        <dbReference type="ARBA" id="ARBA00022553"/>
    </source>
</evidence>
<organism evidence="6 7">
    <name type="scientific">Mesorhizobium argentiipisi</name>
    <dbReference type="NCBI Taxonomy" id="3015175"/>
    <lineage>
        <taxon>Bacteria</taxon>
        <taxon>Pseudomonadati</taxon>
        <taxon>Pseudomonadota</taxon>
        <taxon>Alphaproteobacteria</taxon>
        <taxon>Hyphomicrobiales</taxon>
        <taxon>Phyllobacteriaceae</taxon>
        <taxon>Mesorhizobium</taxon>
    </lineage>
</organism>
<evidence type="ECO:0000256" key="2">
    <source>
        <dbReference type="ARBA" id="ARBA00023015"/>
    </source>
</evidence>
<dbReference type="SUPFAM" id="SSF52172">
    <property type="entry name" value="CheY-like"/>
    <property type="match status" value="1"/>
</dbReference>
<keyword evidence="3" id="KW-0804">Transcription</keyword>
<gene>
    <name evidence="6" type="ORF">O7A05_31365</name>
</gene>
<dbReference type="InterPro" id="IPR011006">
    <property type="entry name" value="CheY-like_superfamily"/>
</dbReference>
<dbReference type="EMBL" id="JAPYKO010000040">
    <property type="protein sequence ID" value="MEI9406622.1"/>
    <property type="molecule type" value="Genomic_DNA"/>
</dbReference>
<feature type="modified residue" description="4-aspartylphosphate" evidence="4">
    <location>
        <position position="93"/>
    </location>
</feature>
<dbReference type="Gene3D" id="3.40.50.2300">
    <property type="match status" value="1"/>
</dbReference>
<keyword evidence="2" id="KW-0805">Transcription regulation</keyword>
<proteinExistence type="predicted"/>
<reference evidence="6 7" key="1">
    <citation type="submission" date="2022-12" db="EMBL/GenBank/DDBJ databases">
        <authorList>
            <person name="Muema E."/>
        </authorList>
    </citation>
    <scope>NUCLEOTIDE SEQUENCE [LARGE SCALE GENOMIC DNA]</scope>
    <source>
        <strain evidence="7">1330</strain>
    </source>
</reference>
<sequence>MRPKAAIPELSHAGEINGSFKPQVVFSRDDVSGEQGEITRNQLILIVEDDYLIALDIEAGLLAEGFSLAGLATSADEAISMALSTKPVLALMDIRLLGERDGIDAAVELYRDHGIRCIFTTAHGDRDLKLRAEAARPLGWVQKPYSIATLVAAIRDAFQELDKES</sequence>